<name>A0AA85IWQ5_TRIRE</name>
<evidence type="ECO:0000256" key="1">
    <source>
        <dbReference type="PROSITE-ProRule" id="PRU00176"/>
    </source>
</evidence>
<evidence type="ECO:0000313" key="6">
    <source>
        <dbReference type="WBParaSite" id="TREG1_113380.2"/>
    </source>
</evidence>
<dbReference type="Gene3D" id="3.30.70.330">
    <property type="match status" value="1"/>
</dbReference>
<evidence type="ECO:0000256" key="2">
    <source>
        <dbReference type="SAM" id="MobiDB-lite"/>
    </source>
</evidence>
<accession>A0AA85IWQ5</accession>
<dbReference type="Gene3D" id="3.40.50.800">
    <property type="entry name" value="Anticodon-binding domain"/>
    <property type="match status" value="1"/>
</dbReference>
<keyword evidence="1" id="KW-0694">RNA-binding</keyword>
<dbReference type="InterPro" id="IPR000504">
    <property type="entry name" value="RRM_dom"/>
</dbReference>
<feature type="domain" description="RRM" evidence="3">
    <location>
        <begin position="16"/>
        <end position="87"/>
    </location>
</feature>
<dbReference type="WBParaSite" id="TREG1_113380.1">
    <property type="protein sequence ID" value="TREG1_113380.1"/>
    <property type="gene ID" value="TREG1_113380"/>
</dbReference>
<dbReference type="SUPFAM" id="SSF54928">
    <property type="entry name" value="RNA-binding domain, RBD"/>
    <property type="match status" value="1"/>
</dbReference>
<reference evidence="5 6" key="2">
    <citation type="submission" date="2023-11" db="UniProtKB">
        <authorList>
            <consortium name="WormBaseParasite"/>
        </authorList>
    </citation>
    <scope>IDENTIFICATION</scope>
</reference>
<reference evidence="4" key="1">
    <citation type="submission" date="2022-06" db="EMBL/GenBank/DDBJ databases">
        <authorList>
            <person name="Berger JAMES D."/>
            <person name="Berger JAMES D."/>
        </authorList>
    </citation>
    <scope>NUCLEOTIDE SEQUENCE [LARGE SCALE GENOMIC DNA]</scope>
</reference>
<dbReference type="GO" id="GO:0003723">
    <property type="term" value="F:RNA binding"/>
    <property type="evidence" value="ECO:0007669"/>
    <property type="project" value="UniProtKB-UniRule"/>
</dbReference>
<proteinExistence type="predicted"/>
<dbReference type="PANTHER" id="PTHR23295:SF6">
    <property type="entry name" value="NEOSIN, ISOFORM A"/>
    <property type="match status" value="1"/>
</dbReference>
<feature type="compositionally biased region" description="Low complexity" evidence="2">
    <location>
        <begin position="681"/>
        <end position="697"/>
    </location>
</feature>
<protein>
    <recommendedName>
        <fullName evidence="3">RRM domain-containing protein</fullName>
    </recommendedName>
</protein>
<feature type="region of interest" description="Disordered" evidence="2">
    <location>
        <begin position="648"/>
        <end position="706"/>
    </location>
</feature>
<keyword evidence="4" id="KW-1185">Reference proteome</keyword>
<feature type="compositionally biased region" description="Polar residues" evidence="2">
    <location>
        <begin position="661"/>
        <end position="675"/>
    </location>
</feature>
<dbReference type="PANTHER" id="PTHR23295">
    <property type="entry name" value="NUCLEAR RECEPTOR COACTIVATOR 5-RELATED"/>
    <property type="match status" value="1"/>
</dbReference>
<feature type="compositionally biased region" description="Basic and acidic residues" evidence="2">
    <location>
        <begin position="115"/>
        <end position="150"/>
    </location>
</feature>
<dbReference type="InterPro" id="IPR012677">
    <property type="entry name" value="Nucleotide-bd_a/b_plait_sf"/>
</dbReference>
<dbReference type="InterPro" id="IPR036621">
    <property type="entry name" value="Anticodon-bd_dom_sf"/>
</dbReference>
<sequence>MGSKDWSPRGSSCLAGKVLIEDLPKRSISNHEIEKWLKKYGNISEIVVYSRCLVVQFDSDIEAAGAVQCENGALLFGTKVSVKHMEASDLKALRRAGPPIDRFPSHSQRHSGSTSDRDRDKERGRISSRRDQFRDRSRTPDTKRPRDVSPRRHSRSPVKSRNDRRTVHPLNWLSEVAERDNKLNGSSLLGSAAVPIEKPVVKSPPYLVAIITVQHYLVPYAEIIEQRITKTLNPSGGPPITHIVVLLSADHLQPCLADLTKDGVPFAITCTMPNKSHNSCSLRILYTPTQHEHRNMPLDGAMSLLHREYTAYMTKITSEEKTDPPEDANFLPPSRHLASLLRMLADSRVLSIGELDEISAFVLERKRRLEGHQTAVASNENTAELKSRILSMLYPQPATSTAPAVTSSAVSANITPQTSTITTTSIGNKLAENLSNPVVQKAIDTLMSYPTNSASCDSNQKTSGTTDIQGVPSKNTLRNNMKMQSSTATGPYPPNMKQNSWTYEDGSSYRSGRPLMPNEFDQSIPYGQHTRPNAAYMSHEYPGEESRKGPGFTDSRGLRGAYSSEYEIQGKVPESNGECAEETYPGWPRQRRNKRGGKVAPADSYQYLDPKNYAHQSVDQPTQQPADLMSTEVYPLGNVAEAYNYSQAPSLLGPGVRGRSQRMTGGNSAYNNYNYQAFGPQQPNSMNPYQQQQQQSYGYTNPSSFY</sequence>
<dbReference type="PROSITE" id="PS50102">
    <property type="entry name" value="RRM"/>
    <property type="match status" value="1"/>
</dbReference>
<feature type="region of interest" description="Disordered" evidence="2">
    <location>
        <begin position="453"/>
        <end position="476"/>
    </location>
</feature>
<dbReference type="InterPro" id="IPR052600">
    <property type="entry name" value="Nuc_rcpt_coact/corep"/>
</dbReference>
<feature type="region of interest" description="Disordered" evidence="2">
    <location>
        <begin position="568"/>
        <end position="604"/>
    </location>
</feature>
<evidence type="ECO:0000313" key="4">
    <source>
        <dbReference type="Proteomes" id="UP000050795"/>
    </source>
</evidence>
<evidence type="ECO:0000259" key="3">
    <source>
        <dbReference type="PROSITE" id="PS50102"/>
    </source>
</evidence>
<dbReference type="AlphaFoldDB" id="A0AA85IWQ5"/>
<dbReference type="WBParaSite" id="TREG1_113380.2">
    <property type="protein sequence ID" value="TREG1_113380.2"/>
    <property type="gene ID" value="TREG1_113380"/>
</dbReference>
<evidence type="ECO:0000313" key="5">
    <source>
        <dbReference type="WBParaSite" id="TREG1_113380.1"/>
    </source>
</evidence>
<feature type="region of interest" description="Disordered" evidence="2">
    <location>
        <begin position="95"/>
        <end position="166"/>
    </location>
</feature>
<dbReference type="SUPFAM" id="SSF52954">
    <property type="entry name" value="Class II aaRS ABD-related"/>
    <property type="match status" value="1"/>
</dbReference>
<dbReference type="Proteomes" id="UP000050795">
    <property type="component" value="Unassembled WGS sequence"/>
</dbReference>
<dbReference type="InterPro" id="IPR035979">
    <property type="entry name" value="RBD_domain_sf"/>
</dbReference>
<organism evidence="4 6">
    <name type="scientific">Trichobilharzia regenti</name>
    <name type="common">Nasal bird schistosome</name>
    <dbReference type="NCBI Taxonomy" id="157069"/>
    <lineage>
        <taxon>Eukaryota</taxon>
        <taxon>Metazoa</taxon>
        <taxon>Spiralia</taxon>
        <taxon>Lophotrochozoa</taxon>
        <taxon>Platyhelminthes</taxon>
        <taxon>Trematoda</taxon>
        <taxon>Digenea</taxon>
        <taxon>Strigeidida</taxon>
        <taxon>Schistosomatoidea</taxon>
        <taxon>Schistosomatidae</taxon>
        <taxon>Trichobilharzia</taxon>
    </lineage>
</organism>